<reference evidence="4" key="1">
    <citation type="submission" date="2006-09" db="EMBL/GenBank/DDBJ databases">
        <title>Annotation of Plasmodium falciparum Dd2.</title>
        <authorList>
            <consortium name="The Broad Institute Genome Sequencing Platform"/>
            <person name="Volkman S.K."/>
            <person name="Neafsey D.E."/>
            <person name="Dash A.P."/>
            <person name="Chitnis C.E."/>
            <person name="Hartl D.L."/>
            <person name="Young S.K."/>
            <person name="Zeng Q."/>
            <person name="Koehrsen M."/>
            <person name="Alvarado L."/>
            <person name="Berlin A."/>
            <person name="Borenstein D."/>
            <person name="Chapman S.B."/>
            <person name="Chen Z."/>
            <person name="Engels R."/>
            <person name="Freedman E."/>
            <person name="Gellesch M."/>
            <person name="Goldberg J."/>
            <person name="Griggs A."/>
            <person name="Gujja S."/>
            <person name="Heilman E.R."/>
            <person name="Heiman D.I."/>
            <person name="Howarth C."/>
            <person name="Jen D."/>
            <person name="Larson L."/>
            <person name="Mehta T."/>
            <person name="Neiman D."/>
            <person name="Park D."/>
            <person name="Pearson M."/>
            <person name="Roberts A."/>
            <person name="Saif S."/>
            <person name="Shea T."/>
            <person name="Shenoy N."/>
            <person name="Sisk P."/>
            <person name="Stolte C."/>
            <person name="Sykes S."/>
            <person name="Walk T."/>
            <person name="White J."/>
            <person name="Yandava C."/>
            <person name="Haas B."/>
            <person name="Henn M.R."/>
            <person name="Nusbaum C."/>
            <person name="Birren B."/>
        </authorList>
    </citation>
    <scope>NUCLEOTIDE SEQUENCE [LARGE SCALE GENOMIC DNA]</scope>
</reference>
<evidence type="ECO:0000256" key="1">
    <source>
        <dbReference type="SAM" id="MobiDB-lite"/>
    </source>
</evidence>
<gene>
    <name evidence="3" type="ORF">PFDG_05051</name>
</gene>
<feature type="compositionally biased region" description="Polar residues" evidence="1">
    <location>
        <begin position="72"/>
        <end position="81"/>
    </location>
</feature>
<feature type="chain" id="PRO_5005574025" evidence="2">
    <location>
        <begin position="31"/>
        <end position="81"/>
    </location>
</feature>
<sequence length="81" mass="9081">MMLNKKVVALRTLTLHLFCIFLCLGKEVRSEENGKIQDDAKKIVSDYDSLEKVEDVIEKSHIGGNEGDADENSFNPDTEVP</sequence>
<accession>A0A0L7M9I0</accession>
<dbReference type="KEGG" id="pfd:PFDG_05051"/>
<name>A0A0L7M9I0_PLAF4</name>
<dbReference type="AlphaFoldDB" id="A0A0L7M9I0"/>
<keyword evidence="2" id="KW-0732">Signal</keyword>
<reference evidence="4" key="2">
    <citation type="submission" date="2006-09" db="EMBL/GenBank/DDBJ databases">
        <title>The genome sequence of Plasmodium falciparum Dd2.</title>
        <authorList>
            <consortium name="The Broad Institute Genome Sequencing Platform"/>
            <person name="Birren B."/>
            <person name="Lander E."/>
            <person name="Galagan J."/>
            <person name="Nusbaum C."/>
            <person name="Devon K."/>
            <person name="Henn M."/>
            <person name="Jaffe D."/>
            <person name="Butler J."/>
            <person name="Alvarez P."/>
            <person name="Gnerre S."/>
            <person name="Grabherr M."/>
            <person name="Kleber M."/>
            <person name="Mauceli E."/>
            <person name="Brockman W."/>
            <person name="MacCallum I.A."/>
            <person name="Rounsley S."/>
            <person name="Young S."/>
            <person name="LaButti K."/>
            <person name="Pushparaj V."/>
            <person name="DeCaprio D."/>
            <person name="Crawford M."/>
            <person name="Koehrsen M."/>
            <person name="Engels R."/>
            <person name="Montgomery P."/>
            <person name="Pearson M."/>
            <person name="Howarth C."/>
            <person name="Larson L."/>
            <person name="Luoma S."/>
            <person name="White J."/>
            <person name="Kodira C."/>
            <person name="Zeng Q."/>
            <person name="O'Leary S."/>
            <person name="Yandava C."/>
            <person name="Alvarado L."/>
            <person name="Wirth D."/>
            <person name="Volkman S."/>
            <person name="Hartl D."/>
        </authorList>
    </citation>
    <scope>NUCLEOTIDE SEQUENCE [LARGE SCALE GENOMIC DNA]</scope>
</reference>
<evidence type="ECO:0000313" key="4">
    <source>
        <dbReference type="Proteomes" id="UP000054282"/>
    </source>
</evidence>
<evidence type="ECO:0000313" key="3">
    <source>
        <dbReference type="EMBL" id="KOB89502.1"/>
    </source>
</evidence>
<proteinExistence type="predicted"/>
<organism evidence="3 4">
    <name type="scientific">Plasmodium falciparum (isolate Dd2)</name>
    <dbReference type="NCBI Taxonomy" id="57267"/>
    <lineage>
        <taxon>Eukaryota</taxon>
        <taxon>Sar</taxon>
        <taxon>Alveolata</taxon>
        <taxon>Apicomplexa</taxon>
        <taxon>Aconoidasida</taxon>
        <taxon>Haemosporida</taxon>
        <taxon>Plasmodiidae</taxon>
        <taxon>Plasmodium</taxon>
        <taxon>Plasmodium (Laverania)</taxon>
    </lineage>
</organism>
<evidence type="ECO:0000256" key="2">
    <source>
        <dbReference type="SAM" id="SignalP"/>
    </source>
</evidence>
<dbReference type="EMBL" id="GG702562">
    <property type="protein sequence ID" value="KOB89502.1"/>
    <property type="molecule type" value="Genomic_DNA"/>
</dbReference>
<dbReference type="Proteomes" id="UP000054282">
    <property type="component" value="Unassembled WGS sequence"/>
</dbReference>
<protein>
    <submittedName>
        <fullName evidence="3">Uncharacterized protein</fullName>
    </submittedName>
</protein>
<feature type="region of interest" description="Disordered" evidence="1">
    <location>
        <begin position="60"/>
        <end position="81"/>
    </location>
</feature>
<feature type="signal peptide" evidence="2">
    <location>
        <begin position="1"/>
        <end position="30"/>
    </location>
</feature>